<dbReference type="STRING" id="400682.A0A1X7SQE0"/>
<dbReference type="PROSITE" id="PS50297">
    <property type="entry name" value="ANK_REP_REGION"/>
    <property type="match status" value="3"/>
</dbReference>
<evidence type="ECO:0000256" key="2">
    <source>
        <dbReference type="ARBA" id="ARBA00023043"/>
    </source>
</evidence>
<sequence>MTLEKSAPMSASSYYAVATKLSPQAEAKLHTTEAEEEVVLALIDLKKEFNFLMMHVRSGLQIKISKDPKQLKNLIIWLETYMHWNDKLTNASLDEIFKAIDPFYDYIDCNLIVDISEKFLQDFKIGDSELNIVSELKDYQKKADKLKSSAQVKHLIEASKYEGFIETCKSTLNMSVMVLHVVSEWRSISINRLFQLIHNLFPAGHQPSIMKYTTVEEGSVIITMHIPDYIAESLIEYTRGKLQFMPLVGIFSLCITAHNVLQKDEDMNFTFERALLEAVTAGNNEAVEFLLQLETVNIDHTNEEGRTALMLACERGHEDIVHSLLSAGADVNIQDNEGWTALMIASKCNHISIIHMLLQANANPHLKTSDGSNAVMIASYHGNYEVVELLISKGVDYKCQREDGMNAFILACQNGHTQVVELLPREKVDPNIQNGEGITPLMIGNAAEYEVVSERIADPSTRCSEGNSLAETAKLNLAEA</sequence>
<keyword evidence="2 3" id="KW-0040">ANK repeat</keyword>
<dbReference type="InterPro" id="IPR002110">
    <property type="entry name" value="Ankyrin_rpt"/>
</dbReference>
<dbReference type="EnsemblMetazoa" id="Aqu2.1.04303_001">
    <property type="protein sequence ID" value="Aqu2.1.04303_001"/>
    <property type="gene ID" value="Aqu2.1.04303"/>
</dbReference>
<dbReference type="PANTHER" id="PTHR24161">
    <property type="entry name" value="ANK_REP_REGION DOMAIN-CONTAINING PROTEIN-RELATED"/>
    <property type="match status" value="1"/>
</dbReference>
<feature type="repeat" description="ANK" evidence="3">
    <location>
        <begin position="403"/>
        <end position="435"/>
    </location>
</feature>
<reference evidence="4" key="1">
    <citation type="submission" date="2017-05" db="UniProtKB">
        <authorList>
            <consortium name="EnsemblMetazoa"/>
        </authorList>
    </citation>
    <scope>IDENTIFICATION</scope>
</reference>
<dbReference type="PROSITE" id="PS50088">
    <property type="entry name" value="ANK_REPEAT"/>
    <property type="match status" value="4"/>
</dbReference>
<evidence type="ECO:0000256" key="1">
    <source>
        <dbReference type="ARBA" id="ARBA00022737"/>
    </source>
</evidence>
<dbReference type="Gene3D" id="1.25.40.20">
    <property type="entry name" value="Ankyrin repeat-containing domain"/>
    <property type="match status" value="2"/>
</dbReference>
<protein>
    <submittedName>
        <fullName evidence="4">Uncharacterized protein</fullName>
    </submittedName>
</protein>
<name>A0A1X7SQE0_AMPQE</name>
<keyword evidence="1" id="KW-0677">Repeat</keyword>
<dbReference type="AlphaFoldDB" id="A0A1X7SQE0"/>
<dbReference type="PRINTS" id="PR01415">
    <property type="entry name" value="ANKYRIN"/>
</dbReference>
<evidence type="ECO:0000256" key="3">
    <source>
        <dbReference type="PROSITE-ProRule" id="PRU00023"/>
    </source>
</evidence>
<dbReference type="SMART" id="SM00248">
    <property type="entry name" value="ANK"/>
    <property type="match status" value="5"/>
</dbReference>
<dbReference type="InParanoid" id="A0A1X7SQE0"/>
<feature type="repeat" description="ANK" evidence="3">
    <location>
        <begin position="370"/>
        <end position="402"/>
    </location>
</feature>
<feature type="repeat" description="ANK" evidence="3">
    <location>
        <begin position="304"/>
        <end position="336"/>
    </location>
</feature>
<dbReference type="eggNOG" id="KOG0504">
    <property type="taxonomic scope" value="Eukaryota"/>
</dbReference>
<feature type="repeat" description="ANK" evidence="3">
    <location>
        <begin position="337"/>
        <end position="369"/>
    </location>
</feature>
<dbReference type="PANTHER" id="PTHR24161:SF85">
    <property type="entry name" value="PALMITOYLTRANSFERASE HIP14"/>
    <property type="match status" value="1"/>
</dbReference>
<accession>A0A1X7SQE0</accession>
<proteinExistence type="predicted"/>
<evidence type="ECO:0000313" key="4">
    <source>
        <dbReference type="EnsemblMetazoa" id="Aqu2.1.04303_001"/>
    </source>
</evidence>
<dbReference type="InterPro" id="IPR036770">
    <property type="entry name" value="Ankyrin_rpt-contain_sf"/>
</dbReference>
<dbReference type="SUPFAM" id="SSF48403">
    <property type="entry name" value="Ankyrin repeat"/>
    <property type="match status" value="1"/>
</dbReference>
<organism evidence="4">
    <name type="scientific">Amphimedon queenslandica</name>
    <name type="common">Sponge</name>
    <dbReference type="NCBI Taxonomy" id="400682"/>
    <lineage>
        <taxon>Eukaryota</taxon>
        <taxon>Metazoa</taxon>
        <taxon>Porifera</taxon>
        <taxon>Demospongiae</taxon>
        <taxon>Heteroscleromorpha</taxon>
        <taxon>Haplosclerida</taxon>
        <taxon>Niphatidae</taxon>
        <taxon>Amphimedon</taxon>
    </lineage>
</organism>
<dbReference type="Pfam" id="PF12796">
    <property type="entry name" value="Ank_2"/>
    <property type="match status" value="2"/>
</dbReference>